<dbReference type="GO" id="GO:0005737">
    <property type="term" value="C:cytoplasm"/>
    <property type="evidence" value="ECO:0007669"/>
    <property type="project" value="UniProtKB-SubCell"/>
</dbReference>
<evidence type="ECO:0000313" key="4">
    <source>
        <dbReference type="EMBL" id="CCC03963.1"/>
    </source>
</evidence>
<feature type="binding site" evidence="3">
    <location>
        <position position="159"/>
    </location>
    <ligand>
        <name>ATP</name>
        <dbReference type="ChEBI" id="CHEBI:30616"/>
    </ligand>
</feature>
<keyword evidence="1 3" id="KW-0436">Ligase</keyword>
<dbReference type="AlphaFoldDB" id="F8KEU6"/>
<dbReference type="GO" id="GO:0005524">
    <property type="term" value="F:ATP binding"/>
    <property type="evidence" value="ECO:0007669"/>
    <property type="project" value="UniProtKB-KW"/>
</dbReference>
<keyword evidence="2 3" id="KW-0819">tRNA processing</keyword>
<dbReference type="InterPro" id="IPR008513">
    <property type="entry name" value="tRNA(Met)_cyd_acetate_ligase"/>
</dbReference>
<keyword evidence="3" id="KW-0547">Nucleotide-binding</keyword>
<dbReference type="NCBIfam" id="NF010191">
    <property type="entry name" value="PRK13670.1"/>
    <property type="match status" value="1"/>
</dbReference>
<name>F8KEU6_LIMR5</name>
<proteinExistence type="inferred from homology"/>
<comment type="caution">
    <text evidence="3">Lacks conserved residue(s) required for the propagation of feature annotation.</text>
</comment>
<keyword evidence="3" id="KW-0694">RNA-binding</keyword>
<dbReference type="GO" id="GO:0000049">
    <property type="term" value="F:tRNA binding"/>
    <property type="evidence" value="ECO:0007669"/>
    <property type="project" value="UniProtKB-KW"/>
</dbReference>
<dbReference type="GO" id="GO:0006400">
    <property type="term" value="P:tRNA modification"/>
    <property type="evidence" value="ECO:0007669"/>
    <property type="project" value="UniProtKB-UniRule"/>
</dbReference>
<reference evidence="4" key="1">
    <citation type="journal article" date="2011" name="J. Bacteriol.">
        <title>Genome sequence of the vertebrate gut symbiont Lactobacillus reuteri ATCC 53608.</title>
        <authorList>
            <person name="Heavens D."/>
            <person name="Tailford L.E."/>
            <person name="Crossman L."/>
            <person name="Jeffers F."/>
            <person name="Mackenzie D.A."/>
            <person name="Caccamo M."/>
            <person name="Juge N."/>
        </authorList>
    </citation>
    <scope>NUCLEOTIDE SEQUENCE [LARGE SCALE GENOMIC DNA]</scope>
    <source>
        <strain evidence="4">ATCC 53608</strain>
    </source>
</reference>
<dbReference type="InterPro" id="IPR014729">
    <property type="entry name" value="Rossmann-like_a/b/a_fold"/>
</dbReference>
<evidence type="ECO:0000256" key="2">
    <source>
        <dbReference type="ARBA" id="ARBA00022694"/>
    </source>
</evidence>
<feature type="binding site" evidence="3">
    <location>
        <position position="109"/>
    </location>
    <ligand>
        <name>ATP</name>
        <dbReference type="ChEBI" id="CHEBI:30616"/>
    </ligand>
</feature>
<dbReference type="PANTHER" id="PTHR37825">
    <property type="entry name" value="TRNA(MET) CYTIDINE ACETATE LIGASE"/>
    <property type="match status" value="1"/>
</dbReference>
<accession>F8KEU6</accession>
<reference evidence="4" key="2">
    <citation type="submission" date="2011-05" db="EMBL/GenBank/DDBJ databases">
        <authorList>
            <person name="Davey R."/>
        </authorList>
    </citation>
    <scope>NUCLEOTIDE SEQUENCE</scope>
    <source>
        <strain evidence="4">ATCC 53608</strain>
    </source>
</reference>
<feature type="binding site" evidence="3">
    <location>
        <position position="184"/>
    </location>
    <ligand>
        <name>ATP</name>
        <dbReference type="ChEBI" id="CHEBI:30616"/>
    </ligand>
</feature>
<evidence type="ECO:0000256" key="3">
    <source>
        <dbReference type="HAMAP-Rule" id="MF_01539"/>
    </source>
</evidence>
<dbReference type="SUPFAM" id="SSF52374">
    <property type="entry name" value="Nucleotidylyl transferase"/>
    <property type="match status" value="1"/>
</dbReference>
<dbReference type="GO" id="GO:0016879">
    <property type="term" value="F:ligase activity, forming carbon-nitrogen bonds"/>
    <property type="evidence" value="ECO:0007669"/>
    <property type="project" value="UniProtKB-UniRule"/>
</dbReference>
<dbReference type="EC" id="6.3.4.-" evidence="3"/>
<comment type="catalytic activity">
    <reaction evidence="3">
        <text>cytidine(34) in elongator tRNA(Met) + acetate + ATP = N(4)-acetylcytidine(34) in elongator tRNA(Met) + AMP + diphosphate</text>
        <dbReference type="Rhea" id="RHEA:58144"/>
        <dbReference type="Rhea" id="RHEA-COMP:10693"/>
        <dbReference type="Rhea" id="RHEA-COMP:10694"/>
        <dbReference type="ChEBI" id="CHEBI:30089"/>
        <dbReference type="ChEBI" id="CHEBI:30616"/>
        <dbReference type="ChEBI" id="CHEBI:33019"/>
        <dbReference type="ChEBI" id="CHEBI:74900"/>
        <dbReference type="ChEBI" id="CHEBI:82748"/>
        <dbReference type="ChEBI" id="CHEBI:456215"/>
    </reaction>
</comment>
<organism evidence="4">
    <name type="scientific">Limosilactobacillus reuteri subsp. suis (strain ATCC 53608 / LMG 31752 / 1063)</name>
    <name type="common">Lactobacillus reuteri</name>
    <dbReference type="NCBI Taxonomy" id="927703"/>
    <lineage>
        <taxon>Bacteria</taxon>
        <taxon>Bacillati</taxon>
        <taxon>Bacillota</taxon>
        <taxon>Bacilli</taxon>
        <taxon>Lactobacillales</taxon>
        <taxon>Lactobacillaceae</taxon>
        <taxon>Limosilactobacillus</taxon>
    </lineage>
</organism>
<feature type="binding site" evidence="3">
    <location>
        <begin position="15"/>
        <end position="28"/>
    </location>
    <ligand>
        <name>ATP</name>
        <dbReference type="ChEBI" id="CHEBI:30616"/>
    </ligand>
</feature>
<keyword evidence="3" id="KW-0067">ATP-binding</keyword>
<dbReference type="Pfam" id="PF05636">
    <property type="entry name" value="HIGH_NTase1"/>
    <property type="match status" value="1"/>
</dbReference>
<keyword evidence="3" id="KW-0820">tRNA-binding</keyword>
<dbReference type="EMBL" id="FR854365">
    <property type="protein sequence ID" value="CCC03963.1"/>
    <property type="molecule type" value="Genomic_DNA"/>
</dbReference>
<gene>
    <name evidence="3" type="primary">tmcAL</name>
    <name evidence="4" type="ORF">LRATCC53608_1210</name>
</gene>
<comment type="similarity">
    <text evidence="3">Belongs to the TmcAL family.</text>
</comment>
<dbReference type="HOGENOM" id="CLU_038915_0_2_9"/>
<dbReference type="Gene3D" id="3.40.50.620">
    <property type="entry name" value="HUPs"/>
    <property type="match status" value="1"/>
</dbReference>
<keyword evidence="3" id="KW-0963">Cytoplasm</keyword>
<dbReference type="HAMAP" id="MF_01539">
    <property type="entry name" value="TmcAL"/>
    <property type="match status" value="1"/>
</dbReference>
<dbReference type="PANTHER" id="PTHR37825:SF1">
    <property type="entry name" value="TRNA(MET) CYTIDINE ACETATE LIGASE"/>
    <property type="match status" value="1"/>
</dbReference>
<evidence type="ECO:0000256" key="1">
    <source>
        <dbReference type="ARBA" id="ARBA00022598"/>
    </source>
</evidence>
<comment type="function">
    <text evidence="3">Catalyzes the formation of N(4)-acetylcytidine (ac(4)C) at the wobble position of elongator tRNA(Met), using acetate and ATP as substrates. First activates an acetate ion to form acetyladenylate (Ac-AMP) and then transfers the acetyl group to tRNA to form ac(4)C34.</text>
</comment>
<protein>
    <recommendedName>
        <fullName evidence="3">tRNA(Met) cytidine acetate ligase</fullName>
        <ecNumber evidence="3">6.3.4.-</ecNumber>
    </recommendedName>
</protein>
<comment type="subcellular location">
    <subcellularLocation>
        <location evidence="3">Cytoplasm</location>
    </subcellularLocation>
</comment>
<sequence length="385" mass="44057">MSQIRRVHMKAVGMVVEYNPFHNGHRYHLQQAKKISGADVTVAVMSGNFTQRGEPTIVDKWSRARAAVMNGVDLVIELPVFYAVQPAHRFAGGALSLLNALGVDSIVFGSEHPEWDFARLVKAEEAFNQESFNKYNATYATQFNQQLKEQTGVTLIDPNDILAFAYTKAKINQGYHFELLPIKRQGSNYHDQQIKGKIASASAIRQAISEKGDYWQAVPQVMGDILATIKSIPLWTELYPLLRNQLIQAPVSTLQSTYLMAEGLEYRMKEAAQRSLDFNSFMKFTKTKRYTYAHLLRVCLYTILQITQEEVEKHSKHPYLHVLAFNKQGREYLHEVKKELALPLITKVDQEMRDQLLNLDYRAGKLYQLFTPVEQDLKHPPIIIN</sequence>